<dbReference type="InterPro" id="IPR009097">
    <property type="entry name" value="Cyclic_Pdiesterase"/>
</dbReference>
<comment type="caution">
    <text evidence="3">The sequence shown here is derived from an EMBL/GenBank/DDBJ whole genome shotgun (WGS) entry which is preliminary data.</text>
</comment>
<dbReference type="SUPFAM" id="SSF55144">
    <property type="entry name" value="LigT-like"/>
    <property type="match status" value="1"/>
</dbReference>
<comment type="function">
    <text evidence="2">Hydrolyzes RNA 2',3'-cyclic phosphodiester to an RNA 2'-phosphomonoester.</text>
</comment>
<keyword evidence="3" id="KW-0436">Ligase</keyword>
<dbReference type="HAMAP" id="MF_01940">
    <property type="entry name" value="RNA_CPDase"/>
    <property type="match status" value="1"/>
</dbReference>
<feature type="short sequence motif" description="HXTX 1" evidence="2">
    <location>
        <begin position="41"/>
        <end position="44"/>
    </location>
</feature>
<dbReference type="RefSeq" id="WP_354219306.1">
    <property type="nucleotide sequence ID" value="NZ_JBEPMX010000002.1"/>
</dbReference>
<sequence>MSHYFIGIKVPETIGRTLHSWQHSVKPHVSYNEWVHEEDFHLTLKFLGAVEQETLSKLNDTLSQLNGHAPLDLTINGLNYFGKPDQPRVLYAEVERTKPLSRLKSEVENVALACGFMNESRPYKPHITLAKKWHGGSIDKRIDQLEAALERPLHWQANAFQLFHIDPNTQPKYRIVQTCHLEGKGESSWHN</sequence>
<feature type="active site" description="Proton donor" evidence="2">
    <location>
        <position position="41"/>
    </location>
</feature>
<evidence type="ECO:0000256" key="1">
    <source>
        <dbReference type="ARBA" id="ARBA00022801"/>
    </source>
</evidence>
<organism evidence="3 4">
    <name type="scientific">Alkalibacillus flavidus</name>
    <dbReference type="NCBI Taxonomy" id="546021"/>
    <lineage>
        <taxon>Bacteria</taxon>
        <taxon>Bacillati</taxon>
        <taxon>Bacillota</taxon>
        <taxon>Bacilli</taxon>
        <taxon>Bacillales</taxon>
        <taxon>Bacillaceae</taxon>
        <taxon>Alkalibacillus</taxon>
    </lineage>
</organism>
<accession>A0ABV2KSY4</accession>
<dbReference type="GO" id="GO:0016874">
    <property type="term" value="F:ligase activity"/>
    <property type="evidence" value="ECO:0007669"/>
    <property type="project" value="UniProtKB-KW"/>
</dbReference>
<evidence type="ECO:0000313" key="3">
    <source>
        <dbReference type="EMBL" id="MET3682694.1"/>
    </source>
</evidence>
<comment type="similarity">
    <text evidence="2">Belongs to the 2H phosphoesterase superfamily. ThpR family.</text>
</comment>
<keyword evidence="4" id="KW-1185">Reference proteome</keyword>
<dbReference type="Pfam" id="PF13563">
    <property type="entry name" value="2_5_RNA_ligase2"/>
    <property type="match status" value="1"/>
</dbReference>
<dbReference type="Gene3D" id="3.90.1140.10">
    <property type="entry name" value="Cyclic phosphodiesterase"/>
    <property type="match status" value="1"/>
</dbReference>
<dbReference type="InterPro" id="IPR004175">
    <property type="entry name" value="RNA_CPDase"/>
</dbReference>
<protein>
    <recommendedName>
        <fullName evidence="2">RNA 2',3'-cyclic phosphodiesterase</fullName>
        <shortName evidence="2">RNA 2',3'-CPDase</shortName>
        <ecNumber evidence="2">3.1.4.58</ecNumber>
    </recommendedName>
</protein>
<evidence type="ECO:0000256" key="2">
    <source>
        <dbReference type="HAMAP-Rule" id="MF_01940"/>
    </source>
</evidence>
<comment type="catalytic activity">
    <reaction evidence="2">
        <text>a 3'-end 2',3'-cyclophospho-ribonucleotide-RNA + H2O = a 3'-end 2'-phospho-ribonucleotide-RNA + H(+)</text>
        <dbReference type="Rhea" id="RHEA:11828"/>
        <dbReference type="Rhea" id="RHEA-COMP:10464"/>
        <dbReference type="Rhea" id="RHEA-COMP:17353"/>
        <dbReference type="ChEBI" id="CHEBI:15377"/>
        <dbReference type="ChEBI" id="CHEBI:15378"/>
        <dbReference type="ChEBI" id="CHEBI:83064"/>
        <dbReference type="ChEBI" id="CHEBI:173113"/>
        <dbReference type="EC" id="3.1.4.58"/>
    </reaction>
</comment>
<proteinExistence type="inferred from homology"/>
<name>A0ABV2KSY4_9BACI</name>
<dbReference type="PANTHER" id="PTHR35561:SF1">
    <property type="entry name" value="RNA 2',3'-CYCLIC PHOSPHODIESTERASE"/>
    <property type="match status" value="1"/>
</dbReference>
<keyword evidence="1 2" id="KW-0378">Hydrolase</keyword>
<dbReference type="NCBIfam" id="TIGR02258">
    <property type="entry name" value="2_5_ligase"/>
    <property type="match status" value="1"/>
</dbReference>
<feature type="active site" description="Proton acceptor" evidence="2">
    <location>
        <position position="126"/>
    </location>
</feature>
<reference evidence="3 4" key="1">
    <citation type="submission" date="2024-06" db="EMBL/GenBank/DDBJ databases">
        <title>Genomic Encyclopedia of Type Strains, Phase IV (KMG-IV): sequencing the most valuable type-strain genomes for metagenomic binning, comparative biology and taxonomic classification.</title>
        <authorList>
            <person name="Goeker M."/>
        </authorList>
    </citation>
    <scope>NUCLEOTIDE SEQUENCE [LARGE SCALE GENOMIC DNA]</scope>
    <source>
        <strain evidence="3 4">DSM 23520</strain>
    </source>
</reference>
<dbReference type="PANTHER" id="PTHR35561">
    <property type="entry name" value="RNA 2',3'-CYCLIC PHOSPHODIESTERASE"/>
    <property type="match status" value="1"/>
</dbReference>
<dbReference type="Proteomes" id="UP001549167">
    <property type="component" value="Unassembled WGS sequence"/>
</dbReference>
<evidence type="ECO:0000313" key="4">
    <source>
        <dbReference type="Proteomes" id="UP001549167"/>
    </source>
</evidence>
<feature type="short sequence motif" description="HXTX 2" evidence="2">
    <location>
        <begin position="126"/>
        <end position="129"/>
    </location>
</feature>
<dbReference type="EMBL" id="JBEPMX010000002">
    <property type="protein sequence ID" value="MET3682694.1"/>
    <property type="molecule type" value="Genomic_DNA"/>
</dbReference>
<gene>
    <name evidence="3" type="ORF">ABID56_000775</name>
</gene>
<dbReference type="EC" id="3.1.4.58" evidence="2"/>